<dbReference type="Pfam" id="PF13181">
    <property type="entry name" value="TPR_8"/>
    <property type="match status" value="1"/>
</dbReference>
<reference evidence="3 4" key="1">
    <citation type="submission" date="2014-06" db="EMBL/GenBank/DDBJ databases">
        <title>Draft genome sequence of Idiomarina sp. MCCC 1A10513.</title>
        <authorList>
            <person name="Du J."/>
            <person name="Lai Q."/>
            <person name="Shao Z."/>
        </authorList>
    </citation>
    <scope>NUCLEOTIDE SEQUENCE [LARGE SCALE GENOMIC DNA]</scope>
    <source>
        <strain evidence="3 4">MCCC 1A10513</strain>
    </source>
</reference>
<protein>
    <submittedName>
        <fullName evidence="3">Uncharacterized protein</fullName>
    </submittedName>
</protein>
<dbReference type="GO" id="GO:0008476">
    <property type="term" value="F:protein-tyrosine sulfotransferase activity"/>
    <property type="evidence" value="ECO:0007669"/>
    <property type="project" value="InterPro"/>
</dbReference>
<comment type="caution">
    <text evidence="3">The sequence shown here is derived from an EMBL/GenBank/DDBJ whole genome shotgun (WGS) entry which is preliminary data.</text>
</comment>
<dbReference type="PROSITE" id="PS50005">
    <property type="entry name" value="TPR"/>
    <property type="match status" value="2"/>
</dbReference>
<organism evidence="3 4">
    <name type="scientific">Pseudidiomarina atlantica</name>
    <dbReference type="NCBI Taxonomy" id="1517416"/>
    <lineage>
        <taxon>Bacteria</taxon>
        <taxon>Pseudomonadati</taxon>
        <taxon>Pseudomonadota</taxon>
        <taxon>Gammaproteobacteria</taxon>
        <taxon>Alteromonadales</taxon>
        <taxon>Idiomarinaceae</taxon>
        <taxon>Pseudidiomarina</taxon>
    </lineage>
</organism>
<name>A0A094IR77_9GAMM</name>
<feature type="repeat" description="TPR" evidence="2">
    <location>
        <begin position="118"/>
        <end position="151"/>
    </location>
</feature>
<dbReference type="Pfam" id="PF13469">
    <property type="entry name" value="Sulfotransfer_3"/>
    <property type="match status" value="1"/>
</dbReference>
<dbReference type="PANTHER" id="PTHR12788:SF10">
    <property type="entry name" value="PROTEIN-TYROSINE SULFOTRANSFERASE"/>
    <property type="match status" value="1"/>
</dbReference>
<keyword evidence="1" id="KW-0808">Transferase</keyword>
<dbReference type="Proteomes" id="UP000053718">
    <property type="component" value="Unassembled WGS sequence"/>
</dbReference>
<dbReference type="STRING" id="1517416.IDAT_10025"/>
<dbReference type="SMART" id="SM00028">
    <property type="entry name" value="TPR"/>
    <property type="match status" value="4"/>
</dbReference>
<dbReference type="EMBL" id="JPIN01000009">
    <property type="protein sequence ID" value="KFZ28329.1"/>
    <property type="molecule type" value="Genomic_DNA"/>
</dbReference>
<dbReference type="AlphaFoldDB" id="A0A094IR77"/>
<feature type="repeat" description="TPR" evidence="2">
    <location>
        <begin position="48"/>
        <end position="81"/>
    </location>
</feature>
<evidence type="ECO:0000256" key="1">
    <source>
        <dbReference type="ARBA" id="ARBA00022679"/>
    </source>
</evidence>
<accession>A0A094IR77</accession>
<dbReference type="PANTHER" id="PTHR12788">
    <property type="entry name" value="PROTEIN-TYROSINE SULFOTRANSFERASE 2"/>
    <property type="match status" value="1"/>
</dbReference>
<dbReference type="InterPro" id="IPR026634">
    <property type="entry name" value="TPST-like"/>
</dbReference>
<dbReference type="InterPro" id="IPR019734">
    <property type="entry name" value="TPR_rpt"/>
</dbReference>
<dbReference type="Gene3D" id="1.25.40.10">
    <property type="entry name" value="Tetratricopeptide repeat domain"/>
    <property type="match status" value="2"/>
</dbReference>
<dbReference type="OrthoDB" id="9815894at2"/>
<dbReference type="InterPro" id="IPR011990">
    <property type="entry name" value="TPR-like_helical_dom_sf"/>
</dbReference>
<dbReference type="eggNOG" id="COG0457">
    <property type="taxonomic scope" value="Bacteria"/>
</dbReference>
<sequence>MTSEPHSLPQFSQLAQLDQAAQQAWRQGHSRYAADLYQANLHQFKQHAGAWYNCAFYLRHAGDFQLAIEHYQHALQLGIDSPEEVWLNIGVIYNEGLLDNQAASAAFSQALVLRQDYLPALLNLGNCHEQQGDRSAAAACFRKVIELEPSHGYGFARLADITKFSVTNDPLIEAMQQLLTQPDVAQDDRIDVLFALGKAHDDCADYAAAFNYYRQANALNAQRMSPWQAAQQQTFAQAQKQWLEVESADNSVGAQGIPVFICGMFRSGSTLLEQMLGAHSEVSTGGELDFFARFDPVHRGQTATNTLARQLAADYRNFVSERLPAQRYFTDKRPDNIWRLGLIKRALPQAKFIVTQRHPLDNALSVYFTRLGAGMNYANSISDTLAFIEQQQQLLSDWQLEFGADIYVIDYEQVVQQPEQQLRALLEWLDLPWEAACLDFHQRRNSVRTASVWQVRQPLYTRSIQRYKNYAEFLPQWPGPAQ</sequence>
<dbReference type="RefSeq" id="WP_034733287.1">
    <property type="nucleotide sequence ID" value="NZ_JPIN01000009.1"/>
</dbReference>
<dbReference type="Pfam" id="PF00515">
    <property type="entry name" value="TPR_1"/>
    <property type="match status" value="1"/>
</dbReference>
<evidence type="ECO:0000313" key="3">
    <source>
        <dbReference type="EMBL" id="KFZ28329.1"/>
    </source>
</evidence>
<evidence type="ECO:0000313" key="4">
    <source>
        <dbReference type="Proteomes" id="UP000053718"/>
    </source>
</evidence>
<keyword evidence="4" id="KW-1185">Reference proteome</keyword>
<dbReference type="SUPFAM" id="SSF52540">
    <property type="entry name" value="P-loop containing nucleoside triphosphate hydrolases"/>
    <property type="match status" value="1"/>
</dbReference>
<gene>
    <name evidence="3" type="ORF">IDAT_10025</name>
</gene>
<dbReference type="Gene3D" id="3.40.50.300">
    <property type="entry name" value="P-loop containing nucleotide triphosphate hydrolases"/>
    <property type="match status" value="1"/>
</dbReference>
<keyword evidence="2" id="KW-0802">TPR repeat</keyword>
<dbReference type="SUPFAM" id="SSF48452">
    <property type="entry name" value="TPR-like"/>
    <property type="match status" value="1"/>
</dbReference>
<proteinExistence type="predicted"/>
<dbReference type="InterPro" id="IPR027417">
    <property type="entry name" value="P-loop_NTPase"/>
</dbReference>
<evidence type="ECO:0000256" key="2">
    <source>
        <dbReference type="PROSITE-ProRule" id="PRU00339"/>
    </source>
</evidence>